<dbReference type="Pfam" id="PF07715">
    <property type="entry name" value="Plug"/>
    <property type="match status" value="1"/>
</dbReference>
<keyword evidence="1" id="KW-0812">Transmembrane</keyword>
<evidence type="ECO:0000313" key="5">
    <source>
        <dbReference type="Proteomes" id="UP000198310"/>
    </source>
</evidence>
<dbReference type="GO" id="GO:0009279">
    <property type="term" value="C:cell outer membrane"/>
    <property type="evidence" value="ECO:0007669"/>
    <property type="project" value="UniProtKB-SubCell"/>
</dbReference>
<evidence type="ECO:0000256" key="2">
    <source>
        <dbReference type="SAM" id="MobiDB-lite"/>
    </source>
</evidence>
<dbReference type="AlphaFoldDB" id="A0A238X646"/>
<dbReference type="InterPro" id="IPR037066">
    <property type="entry name" value="Plug_dom_sf"/>
</dbReference>
<dbReference type="EMBL" id="FZNS01000003">
    <property type="protein sequence ID" value="SNR54506.1"/>
    <property type="molecule type" value="Genomic_DNA"/>
</dbReference>
<dbReference type="RefSeq" id="WP_179225502.1">
    <property type="nucleotide sequence ID" value="NZ_FZNS01000003.1"/>
</dbReference>
<dbReference type="SUPFAM" id="SSF56935">
    <property type="entry name" value="Porins"/>
    <property type="match status" value="1"/>
</dbReference>
<protein>
    <submittedName>
        <fullName evidence="4">MG2 domain-containing protein</fullName>
    </submittedName>
</protein>
<gene>
    <name evidence="4" type="ORF">SAMN06269173_103540</name>
</gene>
<keyword evidence="5" id="KW-1185">Reference proteome</keyword>
<comment type="similarity">
    <text evidence="1">Belongs to the TonB-dependent receptor family.</text>
</comment>
<keyword evidence="1" id="KW-0472">Membrane</keyword>
<comment type="subcellular location">
    <subcellularLocation>
        <location evidence="1">Cell outer membrane</location>
        <topology evidence="1">Multi-pass membrane protein</topology>
    </subcellularLocation>
</comment>
<sequence>MLLLSSQSSPDAFVSQVQQQLTRFYQVTAPEKVYLHFDKDTYAAGETMWFKAYVVDAARHRPDSLSQVVYVDLLDANQRILGHQTLALKEGGAPGDFALPLALAQGTYSVRAYTNWQRNTPEFMFTRAFTVWSEKQAESGSTMPVPATDQPDVQFFPEGGQLVAGVRSMVGIKALGTNGRGLDVQGQVVDEQGVVAAQFNSYHLGMGRFEIQPVAGHRYTARVRPTTGGPELSYALPAVQPTGLALQVQDLGDAYGLTVQRRSTAATPPETITVVAHVRGQIAYLQQGEVRDDIPLAIRISKSKCAAGIVHFTVFDSQRAARCERLTFADTAPGLHLVLEPSKKSYAPREQVTLRVRAQDAQGRPAASSFSLAVTNAALAPLLTEAPNIRTSLLLTSDLRGQVEQPGYYFQTPSAATARALDDLLLTQGWRRFVWQPVLAGQLGSFPYLHEQGLSMRGSVVDSRKLRVPGVPVVLTRFHPTGQQQVTSDAEGHFVFADFTSRDSTLVKIEALPMRKVRHPQLLFDTDQPALVTGVPPIPLPLQPNEAGRAARLASVKSMSAGSMAVAGGQGVVLGNVTVHGTKAVKPDNRRIYSRADAVIQTKDIAGITTYRNVIEVLQGRVAGVSVVANQGFVQITMRGTTSVQQMRLSSAPSTTPTSRMRSPTIESSPSPNTNAPLLLLDGVATDITMINSVPLADLETIEVLRTNSAAIYGERAAAGAIAFFTKHANPNYDPASEASVVPPMYVPPRYYQARTFYQPAYSSSTPTPATDQRGATLYWSPNVRTDANGQATVSFYCGDTPGTFLLVLEGLSRTGSPGRGTATLQVTAAK</sequence>
<name>A0A238X646_9BACT</name>
<evidence type="ECO:0000313" key="4">
    <source>
        <dbReference type="EMBL" id="SNR54506.1"/>
    </source>
</evidence>
<keyword evidence="1" id="KW-1134">Transmembrane beta strand</keyword>
<reference evidence="5" key="1">
    <citation type="submission" date="2017-06" db="EMBL/GenBank/DDBJ databases">
        <authorList>
            <person name="Varghese N."/>
            <person name="Submissions S."/>
        </authorList>
    </citation>
    <scope>NUCLEOTIDE SEQUENCE [LARGE SCALE GENOMIC DNA]</scope>
    <source>
        <strain evidence="5">DSM 28041</strain>
    </source>
</reference>
<dbReference type="Proteomes" id="UP000198310">
    <property type="component" value="Unassembled WGS sequence"/>
</dbReference>
<dbReference type="Gene3D" id="2.60.40.1930">
    <property type="match status" value="1"/>
</dbReference>
<dbReference type="InterPro" id="IPR012910">
    <property type="entry name" value="Plug_dom"/>
</dbReference>
<proteinExistence type="inferred from homology"/>
<feature type="compositionally biased region" description="Low complexity" evidence="2">
    <location>
        <begin position="648"/>
        <end position="665"/>
    </location>
</feature>
<feature type="region of interest" description="Disordered" evidence="2">
    <location>
        <begin position="645"/>
        <end position="674"/>
    </location>
</feature>
<keyword evidence="1" id="KW-0998">Cell outer membrane</keyword>
<feature type="domain" description="TonB-dependent receptor plug" evidence="3">
    <location>
        <begin position="599"/>
        <end position="721"/>
    </location>
</feature>
<evidence type="ECO:0000259" key="3">
    <source>
        <dbReference type="Pfam" id="PF07715"/>
    </source>
</evidence>
<evidence type="ECO:0000256" key="1">
    <source>
        <dbReference type="PROSITE-ProRule" id="PRU01360"/>
    </source>
</evidence>
<accession>A0A238X646</accession>
<dbReference type="InterPro" id="IPR039426">
    <property type="entry name" value="TonB-dep_rcpt-like"/>
</dbReference>
<dbReference type="PROSITE" id="PS52016">
    <property type="entry name" value="TONB_DEPENDENT_REC_3"/>
    <property type="match status" value="1"/>
</dbReference>
<organism evidence="4 5">
    <name type="scientific">Hymenobacter mucosus</name>
    <dbReference type="NCBI Taxonomy" id="1411120"/>
    <lineage>
        <taxon>Bacteria</taxon>
        <taxon>Pseudomonadati</taxon>
        <taxon>Bacteroidota</taxon>
        <taxon>Cytophagia</taxon>
        <taxon>Cytophagales</taxon>
        <taxon>Hymenobacteraceae</taxon>
        <taxon>Hymenobacter</taxon>
    </lineage>
</organism>
<keyword evidence="1" id="KW-0813">Transport</keyword>
<dbReference type="Gene3D" id="2.170.130.10">
    <property type="entry name" value="TonB-dependent receptor, plug domain"/>
    <property type="match status" value="1"/>
</dbReference>